<evidence type="ECO:0000259" key="2">
    <source>
        <dbReference type="Pfam" id="PF04424"/>
    </source>
</evidence>
<dbReference type="GO" id="GO:0016807">
    <property type="term" value="F:cysteine-type carboxypeptidase activity"/>
    <property type="evidence" value="ECO:0007669"/>
    <property type="project" value="TreeGrafter"/>
</dbReference>
<organism evidence="3 4">
    <name type="scientific">Penicillium olsonii</name>
    <dbReference type="NCBI Taxonomy" id="99116"/>
    <lineage>
        <taxon>Eukaryota</taxon>
        <taxon>Fungi</taxon>
        <taxon>Dikarya</taxon>
        <taxon>Ascomycota</taxon>
        <taxon>Pezizomycotina</taxon>
        <taxon>Eurotiomycetes</taxon>
        <taxon>Eurotiomycetidae</taxon>
        <taxon>Eurotiales</taxon>
        <taxon>Aspergillaceae</taxon>
        <taxon>Penicillium</taxon>
    </lineage>
</organism>
<dbReference type="AlphaFoldDB" id="A0A9W4N282"/>
<dbReference type="PANTHER" id="PTHR18063:SF6">
    <property type="entry name" value="UBIQUITIN CARBOXYL-TERMINAL HYDROLASE"/>
    <property type="match status" value="1"/>
</dbReference>
<dbReference type="GO" id="GO:0071108">
    <property type="term" value="P:protein K48-linked deubiquitination"/>
    <property type="evidence" value="ECO:0007669"/>
    <property type="project" value="TreeGrafter"/>
</dbReference>
<evidence type="ECO:0000313" key="4">
    <source>
        <dbReference type="Proteomes" id="UP001153618"/>
    </source>
</evidence>
<feature type="compositionally biased region" description="Basic and acidic residues" evidence="1">
    <location>
        <begin position="412"/>
        <end position="421"/>
    </location>
</feature>
<feature type="compositionally biased region" description="Polar residues" evidence="1">
    <location>
        <begin position="796"/>
        <end position="810"/>
    </location>
</feature>
<proteinExistence type="predicted"/>
<sequence>MGLRKQPPPRLQNISKPYARADARSPKSASAHSPSSSHQSHIKRLPSEDPIYSPDLNTSPAFDLMPLEQAQRSPVGSPTRSPPHTWSDSGRPDNGGAAQYGHNDQNNGTYQDPATNPGNQVPHPLIPGQYTGASENVWQSHHNNGDASMGELPVQLQSNNPFLKPRSAEHTQDLLERNDWGRTSQATTNSEALSHSKSTVLQLGIFLSTVRETDNFTADGYIPMTARLSLLDQTDQDTPWDEPSRPHFDQHAVLDGHHLEDNSPWESQKSPNVSNSRGLFLQEAQSNSYDPPVVVEPVSSHNGSGYPHTQDNQPYQTHSVESDTGFRTPSAVPSNGTSATSHYLIDLDVPGMNPNHDAGSRAGSSLYSEQASKEPNLLSDARSQNPASPTEQPWTASQKHESQPARVLSPEEAARQKEQRSETYTIRHVRWTNQAGELLESPILVQNQNGPCPLLALINALVLRASPTAHPPIVRALKTREQISLGLLIEAMFEELTTCLGPDEEFPDIEALAQFLTMLHTGMNVNPRLTLESTDGLGTFLETSDLRLYSTFRIPLIHAWLASWSSPTHAAMSRTGQYYDDIQMLPFRRQELEDRATRGDSLSFEEESTMADIQSIQQFVEIENATQLSPFGLTQLSTRLLPGSVSILFRNDHFSTLYKHPQSHQLYTLVTDAGYASHAEVVWESLVDVTGFNTEYYSGDFRPVGAGSSAGPAEPAPSNPAGPRTSSVPTSPSPNPTTSDTAQSTEPTQEQSDADYAYALSLQFEEEQRENERTQDGNASRNSAQSNPPRGPSPSARMSNVPTRSSSTATGLRRPRPQPNNGPDPDDPNAPPPPYEQAAGGPRYSPPDRRPYSGAQGNQYPGRNSRNNSQYAHRPRPSVASSTDRMGRDRNKDCVVM</sequence>
<feature type="compositionally biased region" description="Low complexity" evidence="1">
    <location>
        <begin position="721"/>
        <end position="741"/>
    </location>
</feature>
<evidence type="ECO:0000313" key="3">
    <source>
        <dbReference type="EMBL" id="CAG8261793.1"/>
    </source>
</evidence>
<dbReference type="PANTHER" id="PTHR18063">
    <property type="entry name" value="NF-E2 INDUCIBLE PROTEIN"/>
    <property type="match status" value="1"/>
</dbReference>
<feature type="compositionally biased region" description="Polar residues" evidence="1">
    <location>
        <begin position="776"/>
        <end position="788"/>
    </location>
</feature>
<gene>
    <name evidence="3" type="ORF">POLS_LOCUS9019</name>
</gene>
<dbReference type="GO" id="GO:0071944">
    <property type="term" value="C:cell periphery"/>
    <property type="evidence" value="ECO:0007669"/>
    <property type="project" value="TreeGrafter"/>
</dbReference>
<dbReference type="InterPro" id="IPR033979">
    <property type="entry name" value="MINDY_domain"/>
</dbReference>
<feature type="compositionally biased region" description="Polar residues" evidence="1">
    <location>
        <begin position="381"/>
        <end position="397"/>
    </location>
</feature>
<dbReference type="GO" id="GO:0005829">
    <property type="term" value="C:cytosol"/>
    <property type="evidence" value="ECO:0007669"/>
    <property type="project" value="TreeGrafter"/>
</dbReference>
<protein>
    <recommendedName>
        <fullName evidence="2">MINDY deubiquitinase domain-containing protein</fullName>
    </recommendedName>
</protein>
<feature type="compositionally biased region" description="Polar residues" evidence="1">
    <location>
        <begin position="102"/>
        <end position="119"/>
    </location>
</feature>
<dbReference type="Proteomes" id="UP001153618">
    <property type="component" value="Unassembled WGS sequence"/>
</dbReference>
<dbReference type="EMBL" id="CAJVOS010000082">
    <property type="protein sequence ID" value="CAG8261793.1"/>
    <property type="molecule type" value="Genomic_DNA"/>
</dbReference>
<dbReference type="Pfam" id="PF04424">
    <property type="entry name" value="MINDY_DUB"/>
    <property type="match status" value="1"/>
</dbReference>
<feature type="region of interest" description="Disordered" evidence="1">
    <location>
        <begin position="1"/>
        <end position="130"/>
    </location>
</feature>
<feature type="compositionally biased region" description="Polar residues" evidence="1">
    <location>
        <begin position="325"/>
        <end position="341"/>
    </location>
</feature>
<dbReference type="GO" id="GO:1990380">
    <property type="term" value="F:K48-linked deubiquitinase activity"/>
    <property type="evidence" value="ECO:0007669"/>
    <property type="project" value="InterPro"/>
</dbReference>
<feature type="compositionally biased region" description="Polar residues" evidence="1">
    <location>
        <begin position="855"/>
        <end position="871"/>
    </location>
</feature>
<feature type="compositionally biased region" description="Pro residues" evidence="1">
    <location>
        <begin position="1"/>
        <end position="10"/>
    </location>
</feature>
<comment type="caution">
    <text evidence="3">The sequence shown here is derived from an EMBL/GenBank/DDBJ whole genome shotgun (WGS) entry which is preliminary data.</text>
</comment>
<feature type="domain" description="MINDY deubiquitinase" evidence="2">
    <location>
        <begin position="423"/>
        <end position="701"/>
    </location>
</feature>
<evidence type="ECO:0000256" key="1">
    <source>
        <dbReference type="SAM" id="MobiDB-lite"/>
    </source>
</evidence>
<feature type="compositionally biased region" description="Polar residues" evidence="1">
    <location>
        <begin position="70"/>
        <end position="88"/>
    </location>
</feature>
<dbReference type="OrthoDB" id="10261212at2759"/>
<name>A0A9W4N282_PENOL</name>
<reference evidence="3" key="1">
    <citation type="submission" date="2021-07" db="EMBL/GenBank/DDBJ databases">
        <authorList>
            <person name="Branca A.L. A."/>
        </authorList>
    </citation>
    <scope>NUCLEOTIDE SEQUENCE</scope>
</reference>
<feature type="compositionally biased region" description="Pro residues" evidence="1">
    <location>
        <begin position="817"/>
        <end position="835"/>
    </location>
</feature>
<feature type="compositionally biased region" description="Low complexity" evidence="1">
    <location>
        <begin position="26"/>
        <end position="39"/>
    </location>
</feature>
<keyword evidence="4" id="KW-1185">Reference proteome</keyword>
<feature type="compositionally biased region" description="Basic and acidic residues" evidence="1">
    <location>
        <begin position="885"/>
        <end position="897"/>
    </location>
</feature>
<feature type="region of interest" description="Disordered" evidence="1">
    <location>
        <begin position="707"/>
        <end position="752"/>
    </location>
</feature>
<accession>A0A9W4N282</accession>
<dbReference type="InterPro" id="IPR007518">
    <property type="entry name" value="MINDY"/>
</dbReference>
<feature type="region of interest" description="Disordered" evidence="1">
    <location>
        <begin position="766"/>
        <end position="897"/>
    </location>
</feature>
<dbReference type="GO" id="GO:0004843">
    <property type="term" value="F:cysteine-type deubiquitinase activity"/>
    <property type="evidence" value="ECO:0007669"/>
    <property type="project" value="InterPro"/>
</dbReference>
<feature type="region of interest" description="Disordered" evidence="1">
    <location>
        <begin position="290"/>
        <end position="422"/>
    </location>
</feature>
<feature type="compositionally biased region" description="Polar residues" evidence="1">
    <location>
        <begin position="742"/>
        <end position="751"/>
    </location>
</feature>
<feature type="compositionally biased region" description="Polar residues" evidence="1">
    <location>
        <begin position="299"/>
        <end position="319"/>
    </location>
</feature>